<evidence type="ECO:0000313" key="3">
    <source>
        <dbReference type="EMBL" id="ATZ80699.1"/>
    </source>
</evidence>
<organism evidence="3">
    <name type="scientific">Bodo saltans virus</name>
    <dbReference type="NCBI Taxonomy" id="2024608"/>
    <lineage>
        <taxon>Viruses</taxon>
        <taxon>Varidnaviria</taxon>
        <taxon>Bamfordvirae</taxon>
        <taxon>Nucleocytoviricota</taxon>
        <taxon>Megaviricetes</taxon>
        <taxon>Imitervirales</taxon>
        <taxon>Mimiviridae</taxon>
        <taxon>Klosneuvirinae</taxon>
        <taxon>Theiavirus</taxon>
        <taxon>Theiavirus salishense</taxon>
    </lineage>
</organism>
<sequence>MNYQDIIIITIIAILIAIAIIINVRKMLNDKLSHVEIKVPEIEIPQSNIVVKVQRECGSDNFDVHIEKEQIKSNPQVAKLANNNYTREENIEGFETTPESPHIYEESKSESEQKHNKSKNIAFTCIPTEDVFSGNYDPRNVKKYNIDIVNKIIENDKKYENDMENYKSIQYLINMNRYVSVSYDNDIVKGGNIVDYEGSAGANDLGIININNNEKYPKPNHYTFSSCK</sequence>
<evidence type="ECO:0000256" key="2">
    <source>
        <dbReference type="SAM" id="Phobius"/>
    </source>
</evidence>
<protein>
    <submittedName>
        <fullName evidence="3">Uncharacterized protein</fullName>
    </submittedName>
</protein>
<feature type="transmembrane region" description="Helical" evidence="2">
    <location>
        <begin position="6"/>
        <end position="24"/>
    </location>
</feature>
<feature type="compositionally biased region" description="Basic and acidic residues" evidence="1">
    <location>
        <begin position="102"/>
        <end position="115"/>
    </location>
</feature>
<gene>
    <name evidence="3" type="ORF">BMW23_0653</name>
</gene>
<accession>A0A2H4UV12</accession>
<dbReference type="EMBL" id="MF782455">
    <property type="protein sequence ID" value="ATZ80699.1"/>
    <property type="molecule type" value="Genomic_DNA"/>
</dbReference>
<name>A0A2H4UV12_9VIRU</name>
<keyword evidence="2" id="KW-0472">Membrane</keyword>
<feature type="region of interest" description="Disordered" evidence="1">
    <location>
        <begin position="95"/>
        <end position="116"/>
    </location>
</feature>
<keyword evidence="2" id="KW-1133">Transmembrane helix</keyword>
<reference evidence="3" key="1">
    <citation type="journal article" date="2017" name="Elife">
        <title>The kinetoplastid-infecting Bodo saltans virus (BsV), a window into the most abundant giant viruses in the sea.</title>
        <authorList>
            <person name="Deeg C.M."/>
            <person name="Chow C.-E.T."/>
            <person name="Suttle C.A."/>
        </authorList>
    </citation>
    <scope>NUCLEOTIDE SEQUENCE</scope>
    <source>
        <strain evidence="3">NG1</strain>
    </source>
</reference>
<evidence type="ECO:0000256" key="1">
    <source>
        <dbReference type="SAM" id="MobiDB-lite"/>
    </source>
</evidence>
<keyword evidence="4" id="KW-1185">Reference proteome</keyword>
<keyword evidence="2" id="KW-0812">Transmembrane</keyword>
<evidence type="ECO:0000313" key="4">
    <source>
        <dbReference type="Proteomes" id="UP000240325"/>
    </source>
</evidence>
<proteinExistence type="predicted"/>
<dbReference type="Proteomes" id="UP000240325">
    <property type="component" value="Segment"/>
</dbReference>